<evidence type="ECO:0000256" key="6">
    <source>
        <dbReference type="SAM" id="MobiDB-lite"/>
    </source>
</evidence>
<dbReference type="InterPro" id="IPR038459">
    <property type="entry name" value="MT_TRM10-typ_sf"/>
</dbReference>
<dbReference type="EC" id="2.1.1.221" evidence="1"/>
<evidence type="ECO:0000256" key="1">
    <source>
        <dbReference type="ARBA" id="ARBA00012797"/>
    </source>
</evidence>
<gene>
    <name evidence="8" type="ORF">AB6A40_002958</name>
</gene>
<dbReference type="InterPro" id="IPR007356">
    <property type="entry name" value="tRNA_m1G_MeTrfase_euk"/>
</dbReference>
<evidence type="ECO:0000256" key="4">
    <source>
        <dbReference type="ARBA" id="ARBA00022691"/>
    </source>
</evidence>
<dbReference type="AlphaFoldDB" id="A0ABD6EFX7"/>
<dbReference type="CDD" id="cd18101">
    <property type="entry name" value="Trm10euk_A"/>
    <property type="match status" value="1"/>
</dbReference>
<comment type="catalytic activity">
    <reaction evidence="5">
        <text>guanosine(9) in tRNA + S-adenosyl-L-methionine = N(1)-methylguanosine(9) in tRNA + S-adenosyl-L-homocysteine + H(+)</text>
        <dbReference type="Rhea" id="RHEA:43156"/>
        <dbReference type="Rhea" id="RHEA-COMP:10367"/>
        <dbReference type="Rhea" id="RHEA-COMP:10368"/>
        <dbReference type="ChEBI" id="CHEBI:15378"/>
        <dbReference type="ChEBI" id="CHEBI:57856"/>
        <dbReference type="ChEBI" id="CHEBI:59789"/>
        <dbReference type="ChEBI" id="CHEBI:73542"/>
        <dbReference type="ChEBI" id="CHEBI:74269"/>
        <dbReference type="EC" id="2.1.1.221"/>
    </reaction>
</comment>
<name>A0ABD6EFX7_9BILA</name>
<dbReference type="Gene3D" id="3.40.1280.30">
    <property type="match status" value="1"/>
</dbReference>
<evidence type="ECO:0000256" key="3">
    <source>
        <dbReference type="ARBA" id="ARBA00022679"/>
    </source>
</evidence>
<keyword evidence="3" id="KW-0808">Transferase</keyword>
<evidence type="ECO:0000259" key="7">
    <source>
        <dbReference type="PROSITE" id="PS51675"/>
    </source>
</evidence>
<dbReference type="PROSITE" id="PS51675">
    <property type="entry name" value="SAM_MT_TRM10"/>
    <property type="match status" value="1"/>
</dbReference>
<keyword evidence="9" id="KW-1185">Reference proteome</keyword>
<keyword evidence="4" id="KW-0949">S-adenosyl-L-methionine</keyword>
<dbReference type="InterPro" id="IPR028564">
    <property type="entry name" value="MT_TRM10-typ"/>
</dbReference>
<feature type="compositionally biased region" description="Basic and acidic residues" evidence="6">
    <location>
        <begin position="306"/>
        <end position="330"/>
    </location>
</feature>
<feature type="domain" description="SAM-dependent MTase TRM10-type" evidence="7">
    <location>
        <begin position="98"/>
        <end position="290"/>
    </location>
</feature>
<dbReference type="FunFam" id="3.40.1280.30:FF:000001">
    <property type="entry name" value="tRNA methyltransferase 10 homolog A"/>
    <property type="match status" value="1"/>
</dbReference>
<dbReference type="PANTHER" id="PTHR13563">
    <property type="entry name" value="TRNA (GUANINE-9-) METHYLTRANSFERASE"/>
    <property type="match status" value="1"/>
</dbReference>
<reference evidence="8 9" key="1">
    <citation type="submission" date="2024-08" db="EMBL/GenBank/DDBJ databases">
        <title>Gnathostoma spinigerum genome.</title>
        <authorList>
            <person name="Gonzalez-Bertolin B."/>
            <person name="Monzon S."/>
            <person name="Zaballos A."/>
            <person name="Jimenez P."/>
            <person name="Dekumyoy P."/>
            <person name="Varona S."/>
            <person name="Cuesta I."/>
            <person name="Sumanam S."/>
            <person name="Adisakwattana P."/>
            <person name="Gasser R.B."/>
            <person name="Hernandez-Gonzalez A."/>
            <person name="Young N.D."/>
            <person name="Perteguer M.J."/>
        </authorList>
    </citation>
    <scope>NUCLEOTIDE SEQUENCE [LARGE SCALE GENOMIC DNA]</scope>
    <source>
        <strain evidence="8">AL3</strain>
        <tissue evidence="8">Liver</tissue>
    </source>
</reference>
<feature type="region of interest" description="Disordered" evidence="6">
    <location>
        <begin position="1"/>
        <end position="45"/>
    </location>
</feature>
<dbReference type="EMBL" id="JBGFUD010001413">
    <property type="protein sequence ID" value="MFH4976249.1"/>
    <property type="molecule type" value="Genomic_DNA"/>
</dbReference>
<keyword evidence="2" id="KW-0489">Methyltransferase</keyword>
<accession>A0ABD6EFX7</accession>
<evidence type="ECO:0000313" key="8">
    <source>
        <dbReference type="EMBL" id="MFH4976249.1"/>
    </source>
</evidence>
<evidence type="ECO:0000313" key="9">
    <source>
        <dbReference type="Proteomes" id="UP001608902"/>
    </source>
</evidence>
<dbReference type="PANTHER" id="PTHR13563:SF13">
    <property type="entry name" value="TRNA METHYLTRANSFERASE 10 HOMOLOG A"/>
    <property type="match status" value="1"/>
</dbReference>
<comment type="caution">
    <text evidence="8">The sequence shown here is derived from an EMBL/GenBank/DDBJ whole genome shotgun (WGS) entry which is preliminary data.</text>
</comment>
<evidence type="ECO:0000256" key="2">
    <source>
        <dbReference type="ARBA" id="ARBA00022603"/>
    </source>
</evidence>
<sequence>MTDNTKNPEGSFHPQTLTESVPEKETSESNKVSDNEENRKTLELADSLVPSVENVSKKQLRRLHRRENFLKNRQKKRELEKIRKKEKRKAMRDAGQPIPTKAPTKCMKDSSCSLRVSIDMSFEHVMNERDICRTFAQLCFCYATNRRMKNPVQLSIVNMNGKQAQLFYSNSCRHNWDVRIEEKTLGEVFDKKDIVYLTSDSTNVLKDLDDKKVYVIGGLIDHNSQKGLCLKIAEENGYDHARLPIDEFVKMSSRKVLTVNQVFDIIAVYTEVGKWEESFSKVIPKRKNPELLKNGVKRKSPGLPEEGGKKRNLELSEDERTREKSESPLC</sequence>
<dbReference type="GO" id="GO:0052905">
    <property type="term" value="F:tRNA (guanosine(9)-N1)-methyltransferase activity"/>
    <property type="evidence" value="ECO:0007669"/>
    <property type="project" value="UniProtKB-EC"/>
</dbReference>
<dbReference type="Proteomes" id="UP001608902">
    <property type="component" value="Unassembled WGS sequence"/>
</dbReference>
<proteinExistence type="predicted"/>
<dbReference type="GO" id="GO:0032259">
    <property type="term" value="P:methylation"/>
    <property type="evidence" value="ECO:0007669"/>
    <property type="project" value="UniProtKB-KW"/>
</dbReference>
<organism evidence="8 9">
    <name type="scientific">Gnathostoma spinigerum</name>
    <dbReference type="NCBI Taxonomy" id="75299"/>
    <lineage>
        <taxon>Eukaryota</taxon>
        <taxon>Metazoa</taxon>
        <taxon>Ecdysozoa</taxon>
        <taxon>Nematoda</taxon>
        <taxon>Chromadorea</taxon>
        <taxon>Rhabditida</taxon>
        <taxon>Spirurina</taxon>
        <taxon>Gnathostomatomorpha</taxon>
        <taxon>Gnathostomatoidea</taxon>
        <taxon>Gnathostomatidae</taxon>
        <taxon>Gnathostoma</taxon>
    </lineage>
</organism>
<protein>
    <recommendedName>
        <fullName evidence="1">tRNA (guanine(9)-N(1))-methyltransferase</fullName>
        <ecNumber evidence="1">2.1.1.221</ecNumber>
    </recommendedName>
</protein>
<feature type="region of interest" description="Disordered" evidence="6">
    <location>
        <begin position="290"/>
        <end position="330"/>
    </location>
</feature>
<feature type="compositionally biased region" description="Basic and acidic residues" evidence="6">
    <location>
        <begin position="21"/>
        <end position="43"/>
    </location>
</feature>
<feature type="compositionally biased region" description="Polar residues" evidence="6">
    <location>
        <begin position="1"/>
        <end position="19"/>
    </location>
</feature>
<evidence type="ECO:0000256" key="5">
    <source>
        <dbReference type="ARBA" id="ARBA00048434"/>
    </source>
</evidence>
<feature type="region of interest" description="Disordered" evidence="6">
    <location>
        <begin position="66"/>
        <end position="104"/>
    </location>
</feature>